<reference evidence="3 4" key="1">
    <citation type="submission" date="2020-07" db="EMBL/GenBank/DDBJ databases">
        <title>Complete genome and description of Corynebacterium incognita strain Marseille-Q3630 sp. nov.</title>
        <authorList>
            <person name="Boxberger M."/>
        </authorList>
    </citation>
    <scope>NUCLEOTIDE SEQUENCE [LARGE SCALE GENOMIC DNA]</scope>
    <source>
        <strain evidence="3 4">Marseille-Q3630</strain>
    </source>
</reference>
<dbReference type="Proteomes" id="UP000515743">
    <property type="component" value="Chromosome"/>
</dbReference>
<dbReference type="AlphaFoldDB" id="A0A7G7CQK0"/>
<dbReference type="EMBL" id="CP059404">
    <property type="protein sequence ID" value="QNE89866.1"/>
    <property type="molecule type" value="Genomic_DNA"/>
</dbReference>
<keyword evidence="4" id="KW-1185">Reference proteome</keyword>
<keyword evidence="2" id="KW-1133">Transmembrane helix</keyword>
<dbReference type="KEGG" id="cik:H0194_02140"/>
<proteinExistence type="predicted"/>
<feature type="transmembrane region" description="Helical" evidence="2">
    <location>
        <begin position="43"/>
        <end position="63"/>
    </location>
</feature>
<name>A0A7G7CQK0_9CORY</name>
<keyword evidence="2" id="KW-0472">Membrane</keyword>
<evidence type="ECO:0000313" key="4">
    <source>
        <dbReference type="Proteomes" id="UP000515743"/>
    </source>
</evidence>
<evidence type="ECO:0000313" key="3">
    <source>
        <dbReference type="EMBL" id="QNE89866.1"/>
    </source>
</evidence>
<gene>
    <name evidence="3" type="ORF">H0194_02140</name>
</gene>
<protein>
    <submittedName>
        <fullName evidence="3">DUF3040 domain-containing protein</fullName>
    </submittedName>
</protein>
<accession>A0A7G7CQK0</accession>
<dbReference type="RefSeq" id="WP_185176240.1">
    <property type="nucleotide sequence ID" value="NZ_CP059404.1"/>
</dbReference>
<keyword evidence="2" id="KW-0812">Transmembrane</keyword>
<evidence type="ECO:0000256" key="1">
    <source>
        <dbReference type="SAM" id="MobiDB-lite"/>
    </source>
</evidence>
<dbReference type="Pfam" id="PF11239">
    <property type="entry name" value="DUF3040"/>
    <property type="match status" value="1"/>
</dbReference>
<feature type="region of interest" description="Disordered" evidence="1">
    <location>
        <begin position="101"/>
        <end position="143"/>
    </location>
</feature>
<sequence length="143" mass="15132">MSLSEQELRTLREMEASLLAEDPKFGASVAGGSSFGDYSGGRITLRGVALVVVGLVMLIGGVALAQQSLWFVALSIVGFLVMFGACIWMLQGGRGDSAGGSLRLRSTSASQDSGRSRGGRTSGGGSSFGDRMEENFRRRFDER</sequence>
<feature type="compositionally biased region" description="Basic and acidic residues" evidence="1">
    <location>
        <begin position="130"/>
        <end position="143"/>
    </location>
</feature>
<dbReference type="InterPro" id="IPR021401">
    <property type="entry name" value="DUF3040"/>
</dbReference>
<feature type="transmembrane region" description="Helical" evidence="2">
    <location>
        <begin position="69"/>
        <end position="90"/>
    </location>
</feature>
<organism evidence="3 4">
    <name type="scientific">Corynebacterium incognita</name>
    <dbReference type="NCBI Taxonomy" id="2754725"/>
    <lineage>
        <taxon>Bacteria</taxon>
        <taxon>Bacillati</taxon>
        <taxon>Actinomycetota</taxon>
        <taxon>Actinomycetes</taxon>
        <taxon>Mycobacteriales</taxon>
        <taxon>Corynebacteriaceae</taxon>
        <taxon>Corynebacterium</taxon>
    </lineage>
</organism>
<evidence type="ECO:0000256" key="2">
    <source>
        <dbReference type="SAM" id="Phobius"/>
    </source>
</evidence>